<keyword evidence="3" id="KW-1185">Reference proteome</keyword>
<accession>A0A2S9JTI3</accession>
<organism evidence="2 3">
    <name type="scientific">Sphingobacterium gobiense</name>
    <dbReference type="NCBI Taxonomy" id="1382456"/>
    <lineage>
        <taxon>Bacteria</taxon>
        <taxon>Pseudomonadati</taxon>
        <taxon>Bacteroidota</taxon>
        <taxon>Sphingobacteriia</taxon>
        <taxon>Sphingobacteriales</taxon>
        <taxon>Sphingobacteriaceae</taxon>
        <taxon>Sphingobacterium</taxon>
    </lineage>
</organism>
<protein>
    <recommendedName>
        <fullName evidence="1">DUF7133 domain-containing protein</fullName>
    </recommendedName>
</protein>
<gene>
    <name evidence="2" type="ORF">C5749_04980</name>
</gene>
<evidence type="ECO:0000259" key="1">
    <source>
        <dbReference type="Pfam" id="PF23500"/>
    </source>
</evidence>
<feature type="domain" description="DUF7133" evidence="1">
    <location>
        <begin position="76"/>
        <end position="247"/>
    </location>
</feature>
<proteinExistence type="predicted"/>
<dbReference type="RefSeq" id="WP_105723554.1">
    <property type="nucleotide sequence ID" value="NZ_PVBS01000001.1"/>
</dbReference>
<dbReference type="PROSITE" id="PS51257">
    <property type="entry name" value="PROKAR_LIPOPROTEIN"/>
    <property type="match status" value="1"/>
</dbReference>
<name>A0A2S9JTI3_9SPHI</name>
<dbReference type="InterPro" id="IPR055557">
    <property type="entry name" value="DUF7133"/>
</dbReference>
<dbReference type="Pfam" id="PF23500">
    <property type="entry name" value="DUF7133"/>
    <property type="match status" value="1"/>
</dbReference>
<dbReference type="InterPro" id="IPR011042">
    <property type="entry name" value="6-blade_b-propeller_TolB-like"/>
</dbReference>
<dbReference type="PANTHER" id="PTHR33546:SF1">
    <property type="entry name" value="LARGE, MULTIFUNCTIONAL SECRETED PROTEIN"/>
    <property type="match status" value="1"/>
</dbReference>
<dbReference type="Proteomes" id="UP000238642">
    <property type="component" value="Unassembled WGS sequence"/>
</dbReference>
<dbReference type="Gene3D" id="2.120.10.30">
    <property type="entry name" value="TolB, C-terminal domain"/>
    <property type="match status" value="1"/>
</dbReference>
<evidence type="ECO:0000313" key="3">
    <source>
        <dbReference type="Proteomes" id="UP000238642"/>
    </source>
</evidence>
<dbReference type="EMBL" id="PVBS01000001">
    <property type="protein sequence ID" value="PRD56595.1"/>
    <property type="molecule type" value="Genomic_DNA"/>
</dbReference>
<dbReference type="AlphaFoldDB" id="A0A2S9JTI3"/>
<reference evidence="2 3" key="1">
    <citation type="submission" date="2018-02" db="EMBL/GenBank/DDBJ databases">
        <title>The draft genome of Sphingobacterium gobiense H7.</title>
        <authorList>
            <person name="Li L."/>
            <person name="Liu L."/>
            <person name="Zhang X."/>
            <person name="Wang T."/>
            <person name="Liang L."/>
        </authorList>
    </citation>
    <scope>NUCLEOTIDE SEQUENCE [LARGE SCALE GENOMIC DNA]</scope>
    <source>
        <strain evidence="2 3">ACCC 05757</strain>
    </source>
</reference>
<dbReference type="OrthoDB" id="9814063at2"/>
<dbReference type="InterPro" id="IPR011041">
    <property type="entry name" value="Quinoprot_gluc/sorb_DH_b-prop"/>
</dbReference>
<dbReference type="SUPFAM" id="SSF50952">
    <property type="entry name" value="Soluble quinoprotein glucose dehydrogenase"/>
    <property type="match status" value="1"/>
</dbReference>
<sequence length="495" mass="55288">MRTAITYFLGASIALAACQGDDLVSDGASFQIDTIETPPGLTAEVAALDFLADGRLVAAFMRGEVMIYEPDTKEWRVFATGLHEPLGLKVINDREILVMQLPELTRIKDTDGDGKADTYETVYDGFGMTGNYHEFTYGPVEDSEGNLYFALNSSSAGGGTSTELRGDTLMDGKSREGKPMFSIVPYRGWVMKMKKNGEIVPFASGFRSPNGLGLDAKGRLFVTDNQGDWVGSSPLHYVQEGKFYGHPASLVWTKGWNRGNPFELSADTLNALREKPAVIFPHNVIANSPTQPVQIRHNKMLKPFEGQFIVGEMNQERLVRIMLEDVNGVVQGAVTPFIDGQGLRKGNNRLVFAPDGSLWVGQSDHGWLGDRGIQRISFTGKTPFDVADIHLLKNGFEMYFTQSIDLGDSIHIAKAIRVRRYNYLYHQKYGSPEVNLKQMSVHEWKISNRGKRLQIDLGEMEKDYLYEITLDSVFNKQRTDTLLNKLVVYTVKETL</sequence>
<evidence type="ECO:0000313" key="2">
    <source>
        <dbReference type="EMBL" id="PRD56595.1"/>
    </source>
</evidence>
<dbReference type="PANTHER" id="PTHR33546">
    <property type="entry name" value="LARGE, MULTIFUNCTIONAL SECRETED PROTEIN-RELATED"/>
    <property type="match status" value="1"/>
</dbReference>
<comment type="caution">
    <text evidence="2">The sequence shown here is derived from an EMBL/GenBank/DDBJ whole genome shotgun (WGS) entry which is preliminary data.</text>
</comment>